<feature type="binding site" evidence="10">
    <location>
        <begin position="488"/>
        <end position="495"/>
    </location>
    <ligand>
        <name>GTP</name>
        <dbReference type="ChEBI" id="CHEBI:37565"/>
    </ligand>
</feature>
<keyword evidence="5 10" id="KW-0396">Initiation factor</keyword>
<sequence>MSEEKTMRLSQAARQFNVATEKIVETLKNKGFGGDYNPNSKLGNKEIEVLEKEFRGSFLEKKEAEHIASMTKTLESKIKKQQQAEKEKTKEATTPLFSTETTTKKETGSKVVETIATEQTTLTPTHQEEKLVEVPLTENKIESNEMPKNEPKIGLTVVGKIDLDAHKKNKTDKQKDEKKDKKEQKKQPEKNFKKQENQKKQEKENKVEKEKQEEKQLKPLEQKVQEQKKEEPTTITQEIPKVEPQTEIIEKTTQEPEIEVIKAKADTLKGLTVLDKIELPVEKPFKKNKPLASTDEAKEEKKKKKKRKRIKKEKLDVKVAVQEPKKELKDKELKDKSIKEKDKKKPRFEKEEVSEKEIQEQIKATLARMGGGQKKKSIKKVLKKERENETELQEQSNHLRVTEFISAMDLANLMNVSINELISKCMALGMFVSINQRLDAEAITIIADEFGYTVEFISAEEEIEAALEEEEDAPEDLLPRPPIVTVMGHVDHGKTSLLDYIRKTNIVAKESGGITQHIGAYSVTTKDNRKITFLDTPGHEAFTAMRARGAKLTDVAIIVIAADDNVMPQTKEAINHAQLAGVPIVFAISKIDKPTANPDKIREQLAAENILVEEWGGKYQCQEISSKSGQGIDELLEKVLLEAEILDLKANPNKKASGTVIEATLDKGRGYVSNLLVQTGTLKVGDIILVGALYGRVKAMTDHIGKAIKQAGPSTPVQILGLSGAPQAGDKFQVMESEREAKEIANKREQILREQSIRATKRLTLSDIGRRIALGNFQQLNIIIKGDVDGSVEALSDSLLKLSTEEIQVNVIHKAVGQITETDVNLAAVSDAVIIGFQVRPSAGAKKLAEQEQVEIRLYSIIYDAINEVKDAMEGMLAPTIEEVTVGNVEVREIFHIKKVGTIAGCMVTDGMIKRQSKIRVIRDGIVIHTGELDSLKRFKDDVSEVKAGYDCGLSIRGFNDIQKGDVIEVFEQREVKRKL</sequence>
<dbReference type="GO" id="GO:0005525">
    <property type="term" value="F:GTP binding"/>
    <property type="evidence" value="ECO:0007669"/>
    <property type="project" value="UniProtKB-KW"/>
</dbReference>
<dbReference type="GO" id="GO:0003924">
    <property type="term" value="F:GTPase activity"/>
    <property type="evidence" value="ECO:0007669"/>
    <property type="project" value="UniProtKB-UniRule"/>
</dbReference>
<reference evidence="15 16" key="1">
    <citation type="submission" date="2017-06" db="EMBL/GenBank/DDBJ databases">
        <title>Raineya orbicola gen. nov., sp. nov. a slightly thermophilic bacterium of the phylum Bacteroidetes and the description of Raineyaceae fam. nov.</title>
        <authorList>
            <person name="Albuquerque L."/>
            <person name="Polonia A.R.M."/>
            <person name="Barroso C."/>
            <person name="Froufe H.J.C."/>
            <person name="Lage O."/>
            <person name="Lobo-Da-Cunha A."/>
            <person name="Egas C."/>
            <person name="Da Costa M.S."/>
        </authorList>
    </citation>
    <scope>NUCLEOTIDE SEQUENCE [LARGE SCALE GENOMIC DNA]</scope>
    <source>
        <strain evidence="15 16">SPSPC-11</strain>
    </source>
</reference>
<evidence type="ECO:0000256" key="11">
    <source>
        <dbReference type="RuleBase" id="RU000644"/>
    </source>
</evidence>
<dbReference type="SUPFAM" id="SSF50447">
    <property type="entry name" value="Translation proteins"/>
    <property type="match status" value="2"/>
</dbReference>
<feature type="compositionally biased region" description="Basic and acidic residues" evidence="13">
    <location>
        <begin position="161"/>
        <end position="232"/>
    </location>
</feature>
<feature type="region of interest" description="Disordered" evidence="13">
    <location>
        <begin position="279"/>
        <end position="317"/>
    </location>
</feature>
<dbReference type="InterPro" id="IPR015760">
    <property type="entry name" value="TIF_IF2"/>
</dbReference>
<protein>
    <recommendedName>
        <fullName evidence="3 10">Translation initiation factor IF-2</fullName>
    </recommendedName>
</protein>
<dbReference type="GO" id="GO:0005737">
    <property type="term" value="C:cytoplasm"/>
    <property type="evidence" value="ECO:0007669"/>
    <property type="project" value="UniProtKB-SubCell"/>
</dbReference>
<dbReference type="CDD" id="cd01887">
    <property type="entry name" value="IF2_eIF5B"/>
    <property type="match status" value="1"/>
</dbReference>
<evidence type="ECO:0000256" key="2">
    <source>
        <dbReference type="ARBA" id="ARBA00007733"/>
    </source>
</evidence>
<dbReference type="NCBIfam" id="TIGR00487">
    <property type="entry name" value="IF-2"/>
    <property type="match status" value="1"/>
</dbReference>
<keyword evidence="16" id="KW-1185">Reference proteome</keyword>
<dbReference type="Pfam" id="PF00009">
    <property type="entry name" value="GTP_EFTU"/>
    <property type="match status" value="1"/>
</dbReference>
<evidence type="ECO:0000259" key="14">
    <source>
        <dbReference type="PROSITE" id="PS51722"/>
    </source>
</evidence>
<dbReference type="PANTHER" id="PTHR43381">
    <property type="entry name" value="TRANSLATION INITIATION FACTOR IF-2-RELATED"/>
    <property type="match status" value="1"/>
</dbReference>
<evidence type="ECO:0000256" key="12">
    <source>
        <dbReference type="RuleBase" id="RU000645"/>
    </source>
</evidence>
<dbReference type="FunFam" id="3.40.50.10050:FF:000001">
    <property type="entry name" value="Translation initiation factor IF-2"/>
    <property type="match status" value="1"/>
</dbReference>
<organism evidence="15 16">
    <name type="scientific">Raineya orbicola</name>
    <dbReference type="NCBI Taxonomy" id="2016530"/>
    <lineage>
        <taxon>Bacteria</taxon>
        <taxon>Pseudomonadati</taxon>
        <taxon>Bacteroidota</taxon>
        <taxon>Cytophagia</taxon>
        <taxon>Cytophagales</taxon>
        <taxon>Raineyaceae</taxon>
        <taxon>Raineya</taxon>
    </lineage>
</organism>
<comment type="caution">
    <text evidence="10">Lacks conserved residue(s) required for the propagation of feature annotation.</text>
</comment>
<dbReference type="InterPro" id="IPR044145">
    <property type="entry name" value="IF2_II"/>
</dbReference>
<name>A0A2N3II80_9BACT</name>
<dbReference type="HAMAP" id="MF_00100_B">
    <property type="entry name" value="IF_2_B"/>
    <property type="match status" value="1"/>
</dbReference>
<dbReference type="Pfam" id="PF11987">
    <property type="entry name" value="IF-2"/>
    <property type="match status" value="1"/>
</dbReference>
<dbReference type="EMBL" id="NKXO01000013">
    <property type="protein sequence ID" value="PKQ69958.1"/>
    <property type="molecule type" value="Genomic_DNA"/>
</dbReference>
<dbReference type="FunFam" id="2.40.30.10:FF:000054">
    <property type="entry name" value="Translation initiation factor IF-2"/>
    <property type="match status" value="1"/>
</dbReference>
<dbReference type="Gene3D" id="3.40.50.300">
    <property type="entry name" value="P-loop containing nucleotide triphosphate hydrolases"/>
    <property type="match status" value="1"/>
</dbReference>
<keyword evidence="7 10" id="KW-0648">Protein biosynthesis</keyword>
<evidence type="ECO:0000256" key="10">
    <source>
        <dbReference type="HAMAP-Rule" id="MF_00100"/>
    </source>
</evidence>
<evidence type="ECO:0000256" key="1">
    <source>
        <dbReference type="ARBA" id="ARBA00004496"/>
    </source>
</evidence>
<dbReference type="InterPro" id="IPR027417">
    <property type="entry name" value="P-loop_NTPase"/>
</dbReference>
<feature type="binding site" evidence="10">
    <location>
        <begin position="535"/>
        <end position="539"/>
    </location>
    <ligand>
        <name>GTP</name>
        <dbReference type="ChEBI" id="CHEBI:37565"/>
    </ligand>
</feature>
<dbReference type="InterPro" id="IPR004161">
    <property type="entry name" value="EFTu-like_2"/>
</dbReference>
<feature type="domain" description="Tr-type G" evidence="14">
    <location>
        <begin position="479"/>
        <end position="647"/>
    </location>
</feature>
<comment type="similarity">
    <text evidence="2 10 11">Belongs to the TRAFAC class translation factor GTPase superfamily. Classic translation factor GTPase family. IF-2 subfamily.</text>
</comment>
<dbReference type="InterPro" id="IPR005225">
    <property type="entry name" value="Small_GTP-bd"/>
</dbReference>
<dbReference type="Pfam" id="PF03144">
    <property type="entry name" value="GTP_EFTU_D2"/>
    <property type="match status" value="1"/>
</dbReference>
<dbReference type="InterPro" id="IPR028626">
    <property type="entry name" value="Ribosomal_eS28_CS"/>
</dbReference>
<dbReference type="PANTHER" id="PTHR43381:SF5">
    <property type="entry name" value="TR-TYPE G DOMAIN-CONTAINING PROTEIN"/>
    <property type="match status" value="1"/>
</dbReference>
<feature type="compositionally biased region" description="Basic and acidic residues" evidence="13">
    <location>
        <begin position="139"/>
        <end position="151"/>
    </location>
</feature>
<evidence type="ECO:0000313" key="16">
    <source>
        <dbReference type="Proteomes" id="UP000233387"/>
    </source>
</evidence>
<dbReference type="GO" id="GO:0003743">
    <property type="term" value="F:translation initiation factor activity"/>
    <property type="evidence" value="ECO:0007669"/>
    <property type="project" value="UniProtKB-UniRule"/>
</dbReference>
<dbReference type="CDD" id="cd03702">
    <property type="entry name" value="IF2_mtIF2_II"/>
    <property type="match status" value="1"/>
</dbReference>
<keyword evidence="6 10" id="KW-0547">Nucleotide-binding</keyword>
<feature type="region of interest" description="Disordered" evidence="13">
    <location>
        <begin position="75"/>
        <end position="256"/>
    </location>
</feature>
<dbReference type="Gene3D" id="3.40.50.10050">
    <property type="entry name" value="Translation initiation factor IF- 2, domain 3"/>
    <property type="match status" value="1"/>
</dbReference>
<dbReference type="InterPro" id="IPR023115">
    <property type="entry name" value="TIF_IF2_dom3"/>
</dbReference>
<dbReference type="InterPro" id="IPR006847">
    <property type="entry name" value="IF2_N"/>
</dbReference>
<evidence type="ECO:0000313" key="15">
    <source>
        <dbReference type="EMBL" id="PKQ69958.1"/>
    </source>
</evidence>
<gene>
    <name evidence="10" type="primary">infB</name>
    <name evidence="15" type="ORF">Rain11_1023</name>
</gene>
<dbReference type="PROSITE" id="PS00961">
    <property type="entry name" value="RIBOSOMAL_S28E"/>
    <property type="match status" value="1"/>
</dbReference>
<feature type="compositionally biased region" description="Basic and acidic residues" evidence="13">
    <location>
        <begin position="75"/>
        <end position="91"/>
    </location>
</feature>
<evidence type="ECO:0000256" key="9">
    <source>
        <dbReference type="ARBA" id="ARBA00025162"/>
    </source>
</evidence>
<feature type="binding site" evidence="10">
    <location>
        <begin position="589"/>
        <end position="592"/>
    </location>
    <ligand>
        <name>GTP</name>
        <dbReference type="ChEBI" id="CHEBI:37565"/>
    </ligand>
</feature>
<dbReference type="InterPro" id="IPR009000">
    <property type="entry name" value="Transl_B-barrel_sf"/>
</dbReference>
<dbReference type="CDD" id="cd03692">
    <property type="entry name" value="mtIF2_IVc"/>
    <property type="match status" value="1"/>
</dbReference>
<comment type="caution">
    <text evidence="15">The sequence shown here is derived from an EMBL/GenBank/DDBJ whole genome shotgun (WGS) entry which is preliminary data.</text>
</comment>
<dbReference type="InterPro" id="IPR000178">
    <property type="entry name" value="TF_IF2_bacterial-like"/>
</dbReference>
<dbReference type="OrthoDB" id="9811804at2"/>
<dbReference type="SUPFAM" id="SSF52156">
    <property type="entry name" value="Initiation factor IF2/eIF5b, domain 3"/>
    <property type="match status" value="1"/>
</dbReference>
<evidence type="ECO:0000256" key="8">
    <source>
        <dbReference type="ARBA" id="ARBA00023134"/>
    </source>
</evidence>
<keyword evidence="8 10" id="KW-0342">GTP-binding</keyword>
<accession>A0A2N3II80</accession>
<dbReference type="InterPro" id="IPR036925">
    <property type="entry name" value="TIF_IF2_dom3_sf"/>
</dbReference>
<dbReference type="SUPFAM" id="SSF52540">
    <property type="entry name" value="P-loop containing nucleoside triphosphate hydrolases"/>
    <property type="match status" value="1"/>
</dbReference>
<feature type="compositionally biased region" description="Polar residues" evidence="13">
    <location>
        <begin position="116"/>
        <end position="125"/>
    </location>
</feature>
<evidence type="ECO:0000256" key="7">
    <source>
        <dbReference type="ARBA" id="ARBA00022917"/>
    </source>
</evidence>
<evidence type="ECO:0000256" key="3">
    <source>
        <dbReference type="ARBA" id="ARBA00020675"/>
    </source>
</evidence>
<proteinExistence type="inferred from homology"/>
<dbReference type="PROSITE" id="PS51722">
    <property type="entry name" value="G_TR_2"/>
    <property type="match status" value="1"/>
</dbReference>
<dbReference type="NCBIfam" id="TIGR00231">
    <property type="entry name" value="small_GTP"/>
    <property type="match status" value="1"/>
</dbReference>
<dbReference type="Proteomes" id="UP000233387">
    <property type="component" value="Unassembled WGS sequence"/>
</dbReference>
<evidence type="ECO:0000256" key="5">
    <source>
        <dbReference type="ARBA" id="ARBA00022540"/>
    </source>
</evidence>
<feature type="compositionally biased region" description="Low complexity" evidence="13">
    <location>
        <begin position="92"/>
        <end position="101"/>
    </location>
</feature>
<dbReference type="Pfam" id="PF22042">
    <property type="entry name" value="EF-G_D2"/>
    <property type="match status" value="1"/>
</dbReference>
<feature type="compositionally biased region" description="Basic residues" evidence="13">
    <location>
        <begin position="301"/>
        <end position="312"/>
    </location>
</feature>
<dbReference type="AlphaFoldDB" id="A0A2N3II80"/>
<comment type="function">
    <text evidence="9 10 11">One of the essential components for the initiation of protein synthesis. Protects formylmethionyl-tRNA from spontaneous hydrolysis and promotes its binding to the 30S ribosomal subunits. Also involved in the hydrolysis of GTP during the formation of the 70S ribosomal complex.</text>
</comment>
<dbReference type="RefSeq" id="WP_101358290.1">
    <property type="nucleotide sequence ID" value="NZ_NKXO01000013.1"/>
</dbReference>
<dbReference type="InterPro" id="IPR000795">
    <property type="entry name" value="T_Tr_GTP-bd_dom"/>
</dbReference>
<keyword evidence="4 10" id="KW-0963">Cytoplasm</keyword>
<evidence type="ECO:0000256" key="6">
    <source>
        <dbReference type="ARBA" id="ARBA00022741"/>
    </source>
</evidence>
<dbReference type="InterPro" id="IPR053905">
    <property type="entry name" value="EF-G-like_DII"/>
</dbReference>
<dbReference type="FunFam" id="3.40.50.300:FF:000019">
    <property type="entry name" value="Translation initiation factor IF-2"/>
    <property type="match status" value="1"/>
</dbReference>
<dbReference type="Pfam" id="PF04760">
    <property type="entry name" value="IF2_N"/>
    <property type="match status" value="1"/>
</dbReference>
<comment type="subcellular location">
    <subcellularLocation>
        <location evidence="1 10 12">Cytoplasm</location>
    </subcellularLocation>
</comment>
<dbReference type="PROSITE" id="PS01176">
    <property type="entry name" value="IF2"/>
    <property type="match status" value="1"/>
</dbReference>
<dbReference type="Gene3D" id="2.40.30.10">
    <property type="entry name" value="Translation factors"/>
    <property type="match status" value="2"/>
</dbReference>
<evidence type="ECO:0000256" key="4">
    <source>
        <dbReference type="ARBA" id="ARBA00022490"/>
    </source>
</evidence>
<dbReference type="FunFam" id="2.40.30.10:FF:000008">
    <property type="entry name" value="Translation initiation factor IF-2"/>
    <property type="match status" value="1"/>
</dbReference>
<evidence type="ECO:0000256" key="13">
    <source>
        <dbReference type="SAM" id="MobiDB-lite"/>
    </source>
</evidence>